<name>A0AAN6Y8T3_9PEZI</name>
<dbReference type="EMBL" id="MU858108">
    <property type="protein sequence ID" value="KAK4213455.1"/>
    <property type="molecule type" value="Genomic_DNA"/>
</dbReference>
<dbReference type="GO" id="GO:0005634">
    <property type="term" value="C:nucleus"/>
    <property type="evidence" value="ECO:0007669"/>
    <property type="project" value="UniProtKB-SubCell"/>
</dbReference>
<dbReference type="CDD" id="cd00067">
    <property type="entry name" value="GAL4"/>
    <property type="match status" value="1"/>
</dbReference>
<reference evidence="5" key="1">
    <citation type="journal article" date="2023" name="Mol. Phylogenet. Evol.">
        <title>Genome-scale phylogeny and comparative genomics of the fungal order Sordariales.</title>
        <authorList>
            <person name="Hensen N."/>
            <person name="Bonometti L."/>
            <person name="Westerberg I."/>
            <person name="Brannstrom I.O."/>
            <person name="Guillou S."/>
            <person name="Cros-Aarteil S."/>
            <person name="Calhoun S."/>
            <person name="Haridas S."/>
            <person name="Kuo A."/>
            <person name="Mondo S."/>
            <person name="Pangilinan J."/>
            <person name="Riley R."/>
            <person name="LaButti K."/>
            <person name="Andreopoulos B."/>
            <person name="Lipzen A."/>
            <person name="Chen C."/>
            <person name="Yan M."/>
            <person name="Daum C."/>
            <person name="Ng V."/>
            <person name="Clum A."/>
            <person name="Steindorff A."/>
            <person name="Ohm R.A."/>
            <person name="Martin F."/>
            <person name="Silar P."/>
            <person name="Natvig D.O."/>
            <person name="Lalanne C."/>
            <person name="Gautier V."/>
            <person name="Ament-Velasquez S.L."/>
            <person name="Kruys A."/>
            <person name="Hutchinson M.I."/>
            <person name="Powell A.J."/>
            <person name="Barry K."/>
            <person name="Miller A.N."/>
            <person name="Grigoriev I.V."/>
            <person name="Debuchy R."/>
            <person name="Gladieux P."/>
            <person name="Hiltunen Thoren M."/>
            <person name="Johannesson H."/>
        </authorList>
    </citation>
    <scope>NUCLEOTIDE SEQUENCE</scope>
    <source>
        <strain evidence="5">PSN293</strain>
    </source>
</reference>
<sequence>MPVTMSSAETQNTITRGHACITCSQRKVKCDGQRPCSSCVRSGRASDCHSASTATSLAARIRDARVKELVLIRRLRHYESLLTAHGISFSNSEPSAIVGQGDGPQDGCFSPIQRIKPDSPPSADEGHVIRHRGHPRFVDNIIWNSLRDELPEDDYYSVLDGEDEETLAGDEQGSLTPESLLFSRATPPGTSADETVPSIPQILKLWQIFLDNFNPLVKLFHAPTVQLIVHQAVVDSGSLGRSQKALLRAIFQCAAVTLTDDECIAQLNESREVILSRYSAATKLALVRADFLKSTDRTTLQALTLYLLAIRDMTDEQSLWILTGTARRLAQAMGLHREQSLKKCSHFEAELRRRLWWQIVVSDHQAGRMIGVSSRDVPGPYTTDTKRPVNINDSDLYQEMKEPPTSRNYPTEMVFCAVRYEIGQCMSQLSLGPSDHTLARKLELINECEKKIVATLSQCDLSIPLHLLTTLMGRSAIGQFRFNTLLSGARNSNDNSPETAARLFGLALEVLDEMCLALSSPSLKRFHWHMRGVHPFQFLILVLKHLLAHPGGDEVPRAWATLNRMFEHRPDLVNDVKTPLSFASGSLVLKAWNKCCQDAARHVLVKSQVIIELEKQRAPVSSRTPGPEFDAAGVLSSDSFTNLGLWAPSQQGLMDAAFSGTSDQDFSHLLSGNSVGPWDLQSDTQLEGLLWPQQQ</sequence>
<evidence type="ECO:0000313" key="6">
    <source>
        <dbReference type="Proteomes" id="UP001301769"/>
    </source>
</evidence>
<dbReference type="Gene3D" id="4.10.240.10">
    <property type="entry name" value="Zn(2)-C6 fungal-type DNA-binding domain"/>
    <property type="match status" value="1"/>
</dbReference>
<dbReference type="GO" id="GO:0006351">
    <property type="term" value="P:DNA-templated transcription"/>
    <property type="evidence" value="ECO:0007669"/>
    <property type="project" value="InterPro"/>
</dbReference>
<dbReference type="GO" id="GO:0008270">
    <property type="term" value="F:zinc ion binding"/>
    <property type="evidence" value="ECO:0007669"/>
    <property type="project" value="InterPro"/>
</dbReference>
<dbReference type="InterPro" id="IPR050613">
    <property type="entry name" value="Sec_Metabolite_Reg"/>
</dbReference>
<dbReference type="PROSITE" id="PS50048">
    <property type="entry name" value="ZN2_CY6_FUNGAL_2"/>
    <property type="match status" value="1"/>
</dbReference>
<proteinExistence type="predicted"/>
<reference evidence="5" key="2">
    <citation type="submission" date="2023-05" db="EMBL/GenBank/DDBJ databases">
        <authorList>
            <consortium name="Lawrence Berkeley National Laboratory"/>
            <person name="Steindorff A."/>
            <person name="Hensen N."/>
            <person name="Bonometti L."/>
            <person name="Westerberg I."/>
            <person name="Brannstrom I.O."/>
            <person name="Guillou S."/>
            <person name="Cros-Aarteil S."/>
            <person name="Calhoun S."/>
            <person name="Haridas S."/>
            <person name="Kuo A."/>
            <person name="Mondo S."/>
            <person name="Pangilinan J."/>
            <person name="Riley R."/>
            <person name="Labutti K."/>
            <person name="Andreopoulos B."/>
            <person name="Lipzen A."/>
            <person name="Chen C."/>
            <person name="Yanf M."/>
            <person name="Daum C."/>
            <person name="Ng V."/>
            <person name="Clum A."/>
            <person name="Ohm R."/>
            <person name="Martin F."/>
            <person name="Silar P."/>
            <person name="Natvig D."/>
            <person name="Lalanne C."/>
            <person name="Gautier V."/>
            <person name="Ament-Velasquez S.L."/>
            <person name="Kruys A."/>
            <person name="Hutchinson M.I."/>
            <person name="Powell A.J."/>
            <person name="Barry K."/>
            <person name="Miller A.N."/>
            <person name="Grigoriev I.V."/>
            <person name="Debuchy R."/>
            <person name="Gladieux P."/>
            <person name="Thoren M.H."/>
            <person name="Johannesson H."/>
        </authorList>
    </citation>
    <scope>NUCLEOTIDE SEQUENCE</scope>
    <source>
        <strain evidence="5">PSN293</strain>
    </source>
</reference>
<dbReference type="PANTHER" id="PTHR31001:SF85">
    <property type="entry name" value="ZN(II)2CYS6 TRANSCRIPTION FACTOR (EUROFUNG)"/>
    <property type="match status" value="1"/>
</dbReference>
<dbReference type="CDD" id="cd12148">
    <property type="entry name" value="fungal_TF_MHR"/>
    <property type="match status" value="1"/>
</dbReference>
<dbReference type="AlphaFoldDB" id="A0AAN6Y8T3"/>
<organism evidence="5 6">
    <name type="scientific">Rhypophila decipiens</name>
    <dbReference type="NCBI Taxonomy" id="261697"/>
    <lineage>
        <taxon>Eukaryota</taxon>
        <taxon>Fungi</taxon>
        <taxon>Dikarya</taxon>
        <taxon>Ascomycota</taxon>
        <taxon>Pezizomycotina</taxon>
        <taxon>Sordariomycetes</taxon>
        <taxon>Sordariomycetidae</taxon>
        <taxon>Sordariales</taxon>
        <taxon>Naviculisporaceae</taxon>
        <taxon>Rhypophila</taxon>
    </lineage>
</organism>
<dbReference type="SUPFAM" id="SSF57701">
    <property type="entry name" value="Zn2/Cys6 DNA-binding domain"/>
    <property type="match status" value="1"/>
</dbReference>
<protein>
    <submittedName>
        <fullName evidence="5">C6 transcription factor domain-containing protein</fullName>
    </submittedName>
</protein>
<keyword evidence="3" id="KW-0539">Nucleus</keyword>
<evidence type="ECO:0000256" key="1">
    <source>
        <dbReference type="ARBA" id="ARBA00004123"/>
    </source>
</evidence>
<dbReference type="GO" id="GO:0003677">
    <property type="term" value="F:DNA binding"/>
    <property type="evidence" value="ECO:0007669"/>
    <property type="project" value="InterPro"/>
</dbReference>
<dbReference type="PROSITE" id="PS00463">
    <property type="entry name" value="ZN2_CY6_FUNGAL_1"/>
    <property type="match status" value="1"/>
</dbReference>
<accession>A0AAN6Y8T3</accession>
<dbReference type="SMART" id="SM00066">
    <property type="entry name" value="GAL4"/>
    <property type="match status" value="1"/>
</dbReference>
<keyword evidence="6" id="KW-1185">Reference proteome</keyword>
<dbReference type="PANTHER" id="PTHR31001">
    <property type="entry name" value="UNCHARACTERIZED TRANSCRIPTIONAL REGULATORY PROTEIN"/>
    <property type="match status" value="1"/>
</dbReference>
<comment type="caution">
    <text evidence="5">The sequence shown here is derived from an EMBL/GenBank/DDBJ whole genome shotgun (WGS) entry which is preliminary data.</text>
</comment>
<dbReference type="InterPro" id="IPR001138">
    <property type="entry name" value="Zn2Cys6_DnaBD"/>
</dbReference>
<dbReference type="InterPro" id="IPR007219">
    <property type="entry name" value="XnlR_reg_dom"/>
</dbReference>
<evidence type="ECO:0000313" key="5">
    <source>
        <dbReference type="EMBL" id="KAK4213455.1"/>
    </source>
</evidence>
<gene>
    <name evidence="5" type="ORF">QBC37DRAFT_285915</name>
</gene>
<evidence type="ECO:0000256" key="2">
    <source>
        <dbReference type="ARBA" id="ARBA00022723"/>
    </source>
</evidence>
<dbReference type="Proteomes" id="UP001301769">
    <property type="component" value="Unassembled WGS sequence"/>
</dbReference>
<dbReference type="GO" id="GO:0000981">
    <property type="term" value="F:DNA-binding transcription factor activity, RNA polymerase II-specific"/>
    <property type="evidence" value="ECO:0007669"/>
    <property type="project" value="InterPro"/>
</dbReference>
<comment type="subcellular location">
    <subcellularLocation>
        <location evidence="1">Nucleus</location>
    </subcellularLocation>
</comment>
<dbReference type="Pfam" id="PF00172">
    <property type="entry name" value="Zn_clus"/>
    <property type="match status" value="1"/>
</dbReference>
<keyword evidence="2" id="KW-0479">Metal-binding</keyword>
<evidence type="ECO:0000259" key="4">
    <source>
        <dbReference type="PROSITE" id="PS50048"/>
    </source>
</evidence>
<feature type="domain" description="Zn(2)-C6 fungal-type" evidence="4">
    <location>
        <begin position="19"/>
        <end position="48"/>
    </location>
</feature>
<evidence type="ECO:0000256" key="3">
    <source>
        <dbReference type="ARBA" id="ARBA00023242"/>
    </source>
</evidence>
<dbReference type="Pfam" id="PF04082">
    <property type="entry name" value="Fungal_trans"/>
    <property type="match status" value="1"/>
</dbReference>
<dbReference type="SMART" id="SM00906">
    <property type="entry name" value="Fungal_trans"/>
    <property type="match status" value="1"/>
</dbReference>
<dbReference type="InterPro" id="IPR036864">
    <property type="entry name" value="Zn2-C6_fun-type_DNA-bd_sf"/>
</dbReference>